<keyword evidence="5" id="KW-0862">Zinc</keyword>
<comment type="subcellular location">
    <subcellularLocation>
        <location evidence="1">Nucleus</location>
    </subcellularLocation>
</comment>
<feature type="region of interest" description="Disordered" evidence="8">
    <location>
        <begin position="116"/>
        <end position="242"/>
    </location>
</feature>
<dbReference type="Pfam" id="PF00096">
    <property type="entry name" value="zf-C2H2"/>
    <property type="match status" value="3"/>
</dbReference>
<evidence type="ECO:0000256" key="3">
    <source>
        <dbReference type="ARBA" id="ARBA00022737"/>
    </source>
</evidence>
<dbReference type="Gene3D" id="3.30.160.60">
    <property type="entry name" value="Classic Zinc Finger"/>
    <property type="match status" value="2"/>
</dbReference>
<evidence type="ECO:0000256" key="4">
    <source>
        <dbReference type="ARBA" id="ARBA00022771"/>
    </source>
</evidence>
<dbReference type="Proteomes" id="UP000887568">
    <property type="component" value="Unplaced"/>
</dbReference>
<dbReference type="GO" id="GO:0010468">
    <property type="term" value="P:regulation of gene expression"/>
    <property type="evidence" value="ECO:0007669"/>
    <property type="project" value="TreeGrafter"/>
</dbReference>
<dbReference type="GO" id="GO:0005634">
    <property type="term" value="C:nucleus"/>
    <property type="evidence" value="ECO:0007669"/>
    <property type="project" value="UniProtKB-SubCell"/>
</dbReference>
<dbReference type="SUPFAM" id="SSF57667">
    <property type="entry name" value="beta-beta-alpha zinc fingers"/>
    <property type="match status" value="2"/>
</dbReference>
<sequence>MEVASGSMILHPDLANELRALHESSGFETAGAFLKHLFALEEQHRSQQNLSTDLERLNDFTTNQAISLASAQPPKTASIGVQAKLCSCSDKVIVKTFRGGSAVRKFGLIQRGDLSDKTFDSDDVDQSDSDGVDQSDSDGVDQSGSDYSDTEEMEEEVNYNSRKRKQKSKTVKGKPKHKTVPKKKKQGKDNKESATVSQPKTKRRKPDEGTESVSKPEKKTKKSKDGAKTDGKQTENEEQPNQYMNLKKHSEEISAPLQYQRFVNVDCIEARPYACDLCDKAFRLERSLMIHANIHKHGRQLRYFHCTQCDKGYTNGASLKEHIRTYHEHHGEKLNKCSYCDKCFVRKNALRQHIKIKHKTPEKARSVSFKK</sequence>
<dbReference type="InterPro" id="IPR050331">
    <property type="entry name" value="Zinc_finger"/>
</dbReference>
<evidence type="ECO:0000256" key="1">
    <source>
        <dbReference type="ARBA" id="ARBA00004123"/>
    </source>
</evidence>
<evidence type="ECO:0000259" key="9">
    <source>
        <dbReference type="PROSITE" id="PS50157"/>
    </source>
</evidence>
<protein>
    <recommendedName>
        <fullName evidence="9">C2H2-type domain-containing protein</fullName>
    </recommendedName>
</protein>
<dbReference type="EnsemblMetazoa" id="XM_038216443.1">
    <property type="protein sequence ID" value="XP_038072371.1"/>
    <property type="gene ID" value="LOC119740940"/>
</dbReference>
<dbReference type="PANTHER" id="PTHR16515:SF49">
    <property type="entry name" value="GASTRULA ZINC FINGER PROTEIN XLCGF49.1-LIKE-RELATED"/>
    <property type="match status" value="1"/>
</dbReference>
<dbReference type="InterPro" id="IPR013087">
    <property type="entry name" value="Znf_C2H2_type"/>
</dbReference>
<dbReference type="GO" id="GO:0008270">
    <property type="term" value="F:zinc ion binding"/>
    <property type="evidence" value="ECO:0007669"/>
    <property type="project" value="UniProtKB-KW"/>
</dbReference>
<dbReference type="InterPro" id="IPR036236">
    <property type="entry name" value="Znf_C2H2_sf"/>
</dbReference>
<feature type="compositionally biased region" description="Basic residues" evidence="8">
    <location>
        <begin position="161"/>
        <end position="186"/>
    </location>
</feature>
<feature type="domain" description="C2H2-type" evidence="9">
    <location>
        <begin position="273"/>
        <end position="300"/>
    </location>
</feature>
<evidence type="ECO:0000313" key="11">
    <source>
        <dbReference type="Proteomes" id="UP000887568"/>
    </source>
</evidence>
<evidence type="ECO:0000256" key="6">
    <source>
        <dbReference type="ARBA" id="ARBA00023242"/>
    </source>
</evidence>
<dbReference type="PANTHER" id="PTHR16515">
    <property type="entry name" value="PR DOMAIN ZINC FINGER PROTEIN"/>
    <property type="match status" value="1"/>
</dbReference>
<keyword evidence="4 7" id="KW-0863">Zinc-finger</keyword>
<dbReference type="RefSeq" id="XP_038072371.1">
    <property type="nucleotide sequence ID" value="XM_038216443.1"/>
</dbReference>
<keyword evidence="6" id="KW-0539">Nucleus</keyword>
<evidence type="ECO:0000256" key="5">
    <source>
        <dbReference type="ARBA" id="ARBA00022833"/>
    </source>
</evidence>
<feature type="compositionally biased region" description="Basic and acidic residues" evidence="8">
    <location>
        <begin position="223"/>
        <end position="235"/>
    </location>
</feature>
<keyword evidence="11" id="KW-1185">Reference proteome</keyword>
<feature type="domain" description="C2H2-type" evidence="9">
    <location>
        <begin position="335"/>
        <end position="363"/>
    </location>
</feature>
<reference evidence="10" key="1">
    <citation type="submission" date="2022-11" db="UniProtKB">
        <authorList>
            <consortium name="EnsemblMetazoa"/>
        </authorList>
    </citation>
    <scope>IDENTIFICATION</scope>
</reference>
<dbReference type="SMART" id="SM00355">
    <property type="entry name" value="ZnF_C2H2"/>
    <property type="match status" value="3"/>
</dbReference>
<evidence type="ECO:0000256" key="7">
    <source>
        <dbReference type="PROSITE-ProRule" id="PRU00042"/>
    </source>
</evidence>
<dbReference type="PROSITE" id="PS50157">
    <property type="entry name" value="ZINC_FINGER_C2H2_2"/>
    <property type="match status" value="3"/>
</dbReference>
<accession>A0A914B888</accession>
<evidence type="ECO:0000313" key="10">
    <source>
        <dbReference type="EnsemblMetazoa" id="XP_038072371.1"/>
    </source>
</evidence>
<proteinExistence type="predicted"/>
<organism evidence="10 11">
    <name type="scientific">Patiria miniata</name>
    <name type="common">Bat star</name>
    <name type="synonym">Asterina miniata</name>
    <dbReference type="NCBI Taxonomy" id="46514"/>
    <lineage>
        <taxon>Eukaryota</taxon>
        <taxon>Metazoa</taxon>
        <taxon>Echinodermata</taxon>
        <taxon>Eleutherozoa</taxon>
        <taxon>Asterozoa</taxon>
        <taxon>Asteroidea</taxon>
        <taxon>Valvatacea</taxon>
        <taxon>Valvatida</taxon>
        <taxon>Asterinidae</taxon>
        <taxon>Patiria</taxon>
    </lineage>
</organism>
<dbReference type="PROSITE" id="PS00028">
    <property type="entry name" value="ZINC_FINGER_C2H2_1"/>
    <property type="match status" value="3"/>
</dbReference>
<feature type="domain" description="C2H2-type" evidence="9">
    <location>
        <begin position="304"/>
        <end position="334"/>
    </location>
</feature>
<dbReference type="AlphaFoldDB" id="A0A914B888"/>
<dbReference type="FunFam" id="3.30.160.60:FF:000446">
    <property type="entry name" value="Zinc finger protein"/>
    <property type="match status" value="1"/>
</dbReference>
<name>A0A914B888_PATMI</name>
<evidence type="ECO:0000256" key="8">
    <source>
        <dbReference type="SAM" id="MobiDB-lite"/>
    </source>
</evidence>
<keyword evidence="2" id="KW-0479">Metal-binding</keyword>
<feature type="compositionally biased region" description="Acidic residues" evidence="8">
    <location>
        <begin position="121"/>
        <end position="139"/>
    </location>
</feature>
<dbReference type="GeneID" id="119740940"/>
<dbReference type="OrthoDB" id="3437960at2759"/>
<keyword evidence="3" id="KW-0677">Repeat</keyword>
<evidence type="ECO:0000256" key="2">
    <source>
        <dbReference type="ARBA" id="ARBA00022723"/>
    </source>
</evidence>
<feature type="compositionally biased region" description="Acidic residues" evidence="8">
    <location>
        <begin position="148"/>
        <end position="157"/>
    </location>
</feature>